<sequence>MTREPADPVGDPLLGDPLLGDPPLGDPPLGASLLDLACRLAREAGAMAAEGRRRGTPVGDTKSTATDMVTEFDRASEQLIVDGLRAARPDDGLVGEEGSTTAGTSGVHWLIDPIDGTTNFLYGLPGWAVSIAAADTHGTLVGAVYVPALDELFAARRGHGATLDGVPIRCGELADPATALLATGYSYDPGRRALHGERMALVLPRVRDLRRFGAASVDLCHVAAGRVDAYVEEWLGPWDLAAGELIAREAGCRTGDLDGGPARPQQVLVANPALFEPMARVLREAWRARPGIM</sequence>
<keyword evidence="5" id="KW-0378">Hydrolase</keyword>
<evidence type="ECO:0000256" key="6">
    <source>
        <dbReference type="ARBA" id="ARBA00022842"/>
    </source>
</evidence>
<feature type="compositionally biased region" description="Low complexity" evidence="7">
    <location>
        <begin position="7"/>
        <end position="26"/>
    </location>
</feature>
<dbReference type="GO" id="GO:0046872">
    <property type="term" value="F:metal ion binding"/>
    <property type="evidence" value="ECO:0007669"/>
    <property type="project" value="UniProtKB-KW"/>
</dbReference>
<dbReference type="Gene3D" id="3.40.190.80">
    <property type="match status" value="1"/>
</dbReference>
<dbReference type="GO" id="GO:0008934">
    <property type="term" value="F:inositol monophosphate 1-phosphatase activity"/>
    <property type="evidence" value="ECO:0007669"/>
    <property type="project" value="InterPro"/>
</dbReference>
<dbReference type="GO" id="GO:0007165">
    <property type="term" value="P:signal transduction"/>
    <property type="evidence" value="ECO:0007669"/>
    <property type="project" value="TreeGrafter"/>
</dbReference>
<keyword evidence="4" id="KW-0479">Metal-binding</keyword>
<comment type="cofactor">
    <cofactor evidence="2">
        <name>Mg(2+)</name>
        <dbReference type="ChEBI" id="CHEBI:18420"/>
    </cofactor>
</comment>
<dbReference type="InterPro" id="IPR033942">
    <property type="entry name" value="IMPase"/>
</dbReference>
<evidence type="ECO:0000313" key="8">
    <source>
        <dbReference type="EMBL" id="CAB4573530.1"/>
    </source>
</evidence>
<keyword evidence="6" id="KW-0460">Magnesium</keyword>
<dbReference type="GO" id="GO:0006020">
    <property type="term" value="P:inositol metabolic process"/>
    <property type="evidence" value="ECO:0007669"/>
    <property type="project" value="TreeGrafter"/>
</dbReference>
<evidence type="ECO:0000256" key="1">
    <source>
        <dbReference type="ARBA" id="ARBA00001033"/>
    </source>
</evidence>
<dbReference type="PROSITE" id="PS00629">
    <property type="entry name" value="IMP_1"/>
    <property type="match status" value="1"/>
</dbReference>
<dbReference type="Gene3D" id="3.30.540.10">
    <property type="entry name" value="Fructose-1,6-Bisphosphatase, subunit A, domain 1"/>
    <property type="match status" value="1"/>
</dbReference>
<dbReference type="InterPro" id="IPR000760">
    <property type="entry name" value="Inositol_monophosphatase-like"/>
</dbReference>
<dbReference type="PRINTS" id="PR00377">
    <property type="entry name" value="IMPHPHTASES"/>
</dbReference>
<dbReference type="SUPFAM" id="SSF56655">
    <property type="entry name" value="Carbohydrate phosphatase"/>
    <property type="match status" value="1"/>
</dbReference>
<dbReference type="PANTHER" id="PTHR20854">
    <property type="entry name" value="INOSITOL MONOPHOSPHATASE"/>
    <property type="match status" value="1"/>
</dbReference>
<dbReference type="PANTHER" id="PTHR20854:SF4">
    <property type="entry name" value="INOSITOL-1-MONOPHOSPHATASE-RELATED"/>
    <property type="match status" value="1"/>
</dbReference>
<dbReference type="Pfam" id="PF00459">
    <property type="entry name" value="Inositol_P"/>
    <property type="match status" value="1"/>
</dbReference>
<evidence type="ECO:0000256" key="2">
    <source>
        <dbReference type="ARBA" id="ARBA00001946"/>
    </source>
</evidence>
<name>A0A6J6EAF3_9ZZZZ</name>
<accession>A0A6J6EAF3</accession>
<dbReference type="AlphaFoldDB" id="A0A6J6EAF3"/>
<evidence type="ECO:0000256" key="3">
    <source>
        <dbReference type="ARBA" id="ARBA00013106"/>
    </source>
</evidence>
<dbReference type="EMBL" id="CAEZSR010000109">
    <property type="protein sequence ID" value="CAB4573530.1"/>
    <property type="molecule type" value="Genomic_DNA"/>
</dbReference>
<evidence type="ECO:0000256" key="7">
    <source>
        <dbReference type="SAM" id="MobiDB-lite"/>
    </source>
</evidence>
<protein>
    <recommendedName>
        <fullName evidence="3">inositol-phosphate phosphatase</fullName>
        <ecNumber evidence="3">3.1.3.25</ecNumber>
    </recommendedName>
</protein>
<organism evidence="8">
    <name type="scientific">freshwater metagenome</name>
    <dbReference type="NCBI Taxonomy" id="449393"/>
    <lineage>
        <taxon>unclassified sequences</taxon>
        <taxon>metagenomes</taxon>
        <taxon>ecological metagenomes</taxon>
    </lineage>
</organism>
<dbReference type="FunFam" id="3.30.540.10:FF:000003">
    <property type="entry name" value="Inositol-1-monophosphatase"/>
    <property type="match status" value="1"/>
</dbReference>
<proteinExistence type="predicted"/>
<comment type="catalytic activity">
    <reaction evidence="1">
        <text>a myo-inositol phosphate + H2O = myo-inositol + phosphate</text>
        <dbReference type="Rhea" id="RHEA:24056"/>
        <dbReference type="ChEBI" id="CHEBI:15377"/>
        <dbReference type="ChEBI" id="CHEBI:17268"/>
        <dbReference type="ChEBI" id="CHEBI:43474"/>
        <dbReference type="ChEBI" id="CHEBI:84139"/>
        <dbReference type="EC" id="3.1.3.25"/>
    </reaction>
</comment>
<dbReference type="InterPro" id="IPR020583">
    <property type="entry name" value="Inositol_monoP_metal-BS"/>
</dbReference>
<evidence type="ECO:0000256" key="4">
    <source>
        <dbReference type="ARBA" id="ARBA00022723"/>
    </source>
</evidence>
<reference evidence="8" key="1">
    <citation type="submission" date="2020-05" db="EMBL/GenBank/DDBJ databases">
        <authorList>
            <person name="Chiriac C."/>
            <person name="Salcher M."/>
            <person name="Ghai R."/>
            <person name="Kavagutti S V."/>
        </authorList>
    </citation>
    <scope>NUCLEOTIDE SEQUENCE</scope>
</reference>
<dbReference type="EC" id="3.1.3.25" evidence="3"/>
<feature type="region of interest" description="Disordered" evidence="7">
    <location>
        <begin position="1"/>
        <end position="26"/>
    </location>
</feature>
<gene>
    <name evidence="8" type="ORF">UFOPK1493_02559</name>
</gene>
<evidence type="ECO:0000256" key="5">
    <source>
        <dbReference type="ARBA" id="ARBA00022801"/>
    </source>
</evidence>
<dbReference type="CDD" id="cd01639">
    <property type="entry name" value="IMPase"/>
    <property type="match status" value="1"/>
</dbReference>